<dbReference type="PANTHER" id="PTHR40866">
    <property type="entry name" value="BED-TYPE DOMAIN-CONTAINING PROTEIN"/>
    <property type="match status" value="1"/>
</dbReference>
<keyword evidence="2" id="KW-1185">Reference proteome</keyword>
<accession>A0A2P4YBI2</accession>
<evidence type="ECO:0000313" key="2">
    <source>
        <dbReference type="Proteomes" id="UP000237271"/>
    </source>
</evidence>
<dbReference type="OrthoDB" id="119376at2759"/>
<comment type="caution">
    <text evidence="1">The sequence shown here is derived from an EMBL/GenBank/DDBJ whole genome shotgun (WGS) entry which is preliminary data.</text>
</comment>
<organism evidence="1 2">
    <name type="scientific">Phytophthora palmivora</name>
    <dbReference type="NCBI Taxonomy" id="4796"/>
    <lineage>
        <taxon>Eukaryota</taxon>
        <taxon>Sar</taxon>
        <taxon>Stramenopiles</taxon>
        <taxon>Oomycota</taxon>
        <taxon>Peronosporomycetes</taxon>
        <taxon>Peronosporales</taxon>
        <taxon>Peronosporaceae</taxon>
        <taxon>Phytophthora</taxon>
    </lineage>
</organism>
<dbReference type="AlphaFoldDB" id="A0A2P4YBI2"/>
<proteinExistence type="predicted"/>
<dbReference type="EMBL" id="NCKW01004000">
    <property type="protein sequence ID" value="POM75172.1"/>
    <property type="molecule type" value="Genomic_DNA"/>
</dbReference>
<evidence type="ECO:0008006" key="3">
    <source>
        <dbReference type="Google" id="ProtNLM"/>
    </source>
</evidence>
<dbReference type="Proteomes" id="UP000237271">
    <property type="component" value="Unassembled WGS sequence"/>
</dbReference>
<protein>
    <recommendedName>
        <fullName evidence="3">BED-type domain-containing protein</fullName>
    </recommendedName>
</protein>
<gene>
    <name evidence="1" type="ORF">PHPALM_7760</name>
</gene>
<name>A0A2P4YBI2_9STRA</name>
<sequence length="124" mass="13722">MFATSQYHVCKACGKRRNHKPMNGYTNLVSHVRAAHPRFESEMWDATAAVTGTLVPLATVSVNTLLSNMESVTKALEKSIDEEMPDEFGLMLDGWSHGTEHYRPSMPATTVQMNLATHCCPSPL</sequence>
<dbReference type="PANTHER" id="PTHR40866:SF1">
    <property type="entry name" value="BED-TYPE DOMAIN-CONTAINING PROTEIN"/>
    <property type="match status" value="1"/>
</dbReference>
<evidence type="ECO:0000313" key="1">
    <source>
        <dbReference type="EMBL" id="POM75172.1"/>
    </source>
</evidence>
<reference evidence="1 2" key="1">
    <citation type="journal article" date="2017" name="Genome Biol. Evol.">
        <title>Phytophthora megakarya and P. palmivora, closely related causal agents of cacao black pod rot, underwent increases in genome sizes and gene numbers by different mechanisms.</title>
        <authorList>
            <person name="Ali S.S."/>
            <person name="Shao J."/>
            <person name="Lary D.J."/>
            <person name="Kronmiller B."/>
            <person name="Shen D."/>
            <person name="Strem M.D."/>
            <person name="Amoako-Attah I."/>
            <person name="Akrofi A.Y."/>
            <person name="Begoude B.A."/>
            <person name="Ten Hoopen G.M."/>
            <person name="Coulibaly K."/>
            <person name="Kebe B.I."/>
            <person name="Melnick R.L."/>
            <person name="Guiltinan M.J."/>
            <person name="Tyler B.M."/>
            <person name="Meinhardt L.W."/>
            <person name="Bailey B.A."/>
        </authorList>
    </citation>
    <scope>NUCLEOTIDE SEQUENCE [LARGE SCALE GENOMIC DNA]</scope>
    <source>
        <strain evidence="2">sbr112.9</strain>
    </source>
</reference>